<dbReference type="PRINTS" id="PR00417">
    <property type="entry name" value="PRTPISMRASEI"/>
</dbReference>
<dbReference type="Gene3D" id="1.10.460.10">
    <property type="entry name" value="Topoisomerase I, domain 2"/>
    <property type="match status" value="1"/>
</dbReference>
<keyword evidence="6 8" id="KW-0238">DNA-binding</keyword>
<evidence type="ECO:0000256" key="4">
    <source>
        <dbReference type="ARBA" id="ARBA00022842"/>
    </source>
</evidence>
<dbReference type="PROSITE" id="PS50880">
    <property type="entry name" value="TOPRIM"/>
    <property type="match status" value="1"/>
</dbReference>
<feature type="compositionally biased region" description="Polar residues" evidence="9">
    <location>
        <begin position="737"/>
        <end position="746"/>
    </location>
</feature>
<dbReference type="SMART" id="SM00437">
    <property type="entry name" value="TOP1Ac"/>
    <property type="match status" value="1"/>
</dbReference>
<dbReference type="Proteomes" id="UP000239576">
    <property type="component" value="Unassembled WGS sequence"/>
</dbReference>
<evidence type="ECO:0000256" key="3">
    <source>
        <dbReference type="ARBA" id="ARBA00022723"/>
    </source>
</evidence>
<evidence type="ECO:0000256" key="8">
    <source>
        <dbReference type="HAMAP-Rule" id="MF_00952"/>
    </source>
</evidence>
<comment type="caution">
    <text evidence="12">The sequence shown here is derived from an EMBL/GenBank/DDBJ whole genome shotgun (WGS) entry which is preliminary data.</text>
</comment>
<reference evidence="12 13" key="2">
    <citation type="submission" date="2018-03" db="EMBL/GenBank/DDBJ databases">
        <title>The ancient ancestry and fast evolution of plastids.</title>
        <authorList>
            <person name="Moore K.R."/>
            <person name="Magnabosco C."/>
            <person name="Momper L."/>
            <person name="Gold D.A."/>
            <person name="Bosak T."/>
            <person name="Fournier G.P."/>
        </authorList>
    </citation>
    <scope>NUCLEOTIDE SEQUENCE [LARGE SCALE GENOMIC DNA]</scope>
    <source>
        <strain evidence="12 13">ULC18</strain>
    </source>
</reference>
<dbReference type="PANTHER" id="PTHR42785">
    <property type="entry name" value="DNA TOPOISOMERASE, TYPE IA, CORE"/>
    <property type="match status" value="1"/>
</dbReference>
<dbReference type="Gene3D" id="3.40.50.140">
    <property type="match status" value="1"/>
</dbReference>
<keyword evidence="3" id="KW-0479">Metal-binding</keyword>
<dbReference type="EC" id="5.6.2.1" evidence="8"/>
<dbReference type="InterPro" id="IPR000380">
    <property type="entry name" value="Topo_IA"/>
</dbReference>
<dbReference type="PROSITE" id="PS52039">
    <property type="entry name" value="TOPO_IA_2"/>
    <property type="match status" value="1"/>
</dbReference>
<feature type="site" description="Interaction with DNA" evidence="8">
    <location>
        <position position="323"/>
    </location>
</feature>
<dbReference type="GO" id="GO:0006265">
    <property type="term" value="P:DNA topological change"/>
    <property type="evidence" value="ECO:0007669"/>
    <property type="project" value="UniProtKB-UniRule"/>
</dbReference>
<dbReference type="HAMAP" id="MF_00952">
    <property type="entry name" value="Topoisom_1_prok"/>
    <property type="match status" value="1"/>
</dbReference>
<dbReference type="RefSeq" id="WP_106255621.1">
    <property type="nucleotide sequence ID" value="NZ_CAWNSW010000029.1"/>
</dbReference>
<feature type="site" description="Interaction with DNA" evidence="8">
    <location>
        <position position="506"/>
    </location>
</feature>
<dbReference type="GO" id="GO:0003677">
    <property type="term" value="F:DNA binding"/>
    <property type="evidence" value="ECO:0007669"/>
    <property type="project" value="UniProtKB-KW"/>
</dbReference>
<keyword evidence="5 8" id="KW-0799">Topoisomerase</keyword>
<dbReference type="InterPro" id="IPR013497">
    <property type="entry name" value="Topo_IA_cen"/>
</dbReference>
<evidence type="ECO:0000256" key="1">
    <source>
        <dbReference type="ARBA" id="ARBA00000213"/>
    </source>
</evidence>
<feature type="domain" description="Topo IA-type catalytic" evidence="11">
    <location>
        <begin position="132"/>
        <end position="576"/>
    </location>
</feature>
<feature type="active site" description="O-(5'-phospho-DNA)-tyrosine intermediate" evidence="8">
    <location>
        <position position="321"/>
    </location>
</feature>
<proteinExistence type="inferred from homology"/>
<dbReference type="OrthoDB" id="9804262at2"/>
<evidence type="ECO:0000313" key="12">
    <source>
        <dbReference type="EMBL" id="PSB31589.1"/>
    </source>
</evidence>
<feature type="site" description="Interaction with DNA" evidence="8">
    <location>
        <position position="32"/>
    </location>
</feature>
<evidence type="ECO:0000256" key="2">
    <source>
        <dbReference type="ARBA" id="ARBA00009446"/>
    </source>
</evidence>
<feature type="site" description="Interaction with DNA" evidence="8">
    <location>
        <position position="142"/>
    </location>
</feature>
<dbReference type="GO" id="GO:0003917">
    <property type="term" value="F:DNA topoisomerase type I (single strand cut, ATP-independent) activity"/>
    <property type="evidence" value="ECO:0007669"/>
    <property type="project" value="UniProtKB-UniRule"/>
</dbReference>
<dbReference type="InterPro" id="IPR013824">
    <property type="entry name" value="Topo_IA_cen_sub1"/>
</dbReference>
<feature type="region of interest" description="Disordered" evidence="9">
    <location>
        <begin position="723"/>
        <end position="756"/>
    </location>
</feature>
<keyword evidence="13" id="KW-1185">Reference proteome</keyword>
<evidence type="ECO:0000256" key="6">
    <source>
        <dbReference type="ARBA" id="ARBA00023125"/>
    </source>
</evidence>
<feature type="region of interest" description="Interaction with DNA" evidence="8">
    <location>
        <begin position="165"/>
        <end position="170"/>
    </location>
</feature>
<keyword evidence="7 8" id="KW-0413">Isomerase</keyword>
<dbReference type="Pfam" id="PF01131">
    <property type="entry name" value="Topoisom_bac"/>
    <property type="match status" value="1"/>
</dbReference>
<dbReference type="SMART" id="SM00493">
    <property type="entry name" value="TOPRIM"/>
    <property type="match status" value="1"/>
</dbReference>
<dbReference type="InterPro" id="IPR003601">
    <property type="entry name" value="Topo_IA_2"/>
</dbReference>
<comment type="similarity">
    <text evidence="2 8">Belongs to the type IA topoisomerase family.</text>
</comment>
<evidence type="ECO:0000256" key="5">
    <source>
        <dbReference type="ARBA" id="ARBA00023029"/>
    </source>
</evidence>
<dbReference type="NCBIfam" id="TIGR01051">
    <property type="entry name" value="topA_bact"/>
    <property type="match status" value="1"/>
</dbReference>
<comment type="catalytic activity">
    <reaction evidence="1 8">
        <text>ATP-independent breakage of single-stranded DNA, followed by passage and rejoining.</text>
        <dbReference type="EC" id="5.6.2.1"/>
    </reaction>
</comment>
<dbReference type="SUPFAM" id="SSF56712">
    <property type="entry name" value="Prokaryotic type I DNA topoisomerase"/>
    <property type="match status" value="1"/>
</dbReference>
<dbReference type="InterPro" id="IPR013825">
    <property type="entry name" value="Topo_IA_cen_sub2"/>
</dbReference>
<comment type="caution">
    <text evidence="8">Lacks conserved residue(s) required for the propagation of feature annotation.</text>
</comment>
<dbReference type="Gene3D" id="2.70.20.10">
    <property type="entry name" value="Topoisomerase I, domain 3"/>
    <property type="match status" value="1"/>
</dbReference>
<dbReference type="AlphaFoldDB" id="A0A2T1EFR8"/>
<dbReference type="PANTHER" id="PTHR42785:SF1">
    <property type="entry name" value="DNA TOPOISOMERASE"/>
    <property type="match status" value="1"/>
</dbReference>
<dbReference type="EMBL" id="PVWK01000034">
    <property type="protein sequence ID" value="PSB31589.1"/>
    <property type="molecule type" value="Genomic_DNA"/>
</dbReference>
<sequence length="756" mass="82522">MSKLLIVESPNKVKSIKGFLGADWEVAASVGHITTLASDGNENLGFEITEKSVVCRYVANGERGESVIKKLKGLASRADSIWLATDPDREGEAIAWHLQQQICGKKPIHRVTYTQITEAAVKAAIANPRQLDMALINAQRSRQCLDKRVGFKLSRIVQNGGGGKSAGRVQSAALQLLVARERQIENFKPVPYWSLSARYGEGFTASYLGSEAIAEVEAESAAVDDAADPAESGASEARQRVTSLAEADRLVGIACANPHRITECTSRNTQKAPPPALTTSALQQAAGVKYGFSSDRSMSLAQELFEGVPLPDGSRHGAITYHRTDSVDLSPEFCEEVRHWLSEQHPALVPTKTTKHKAKEGSQGAHEAIRPVEVKFTPEAMQSFLSDDQLKLYTLIWQRAVASQCAPAQLDKSRIVIQSGTTFWEARGSILKAPGYTTILSDLGGDTQLPAVQEGQALTVQKVWHEAKKTSPPGRFTEPSLVQTLERLGIGRPSTFANIIKTLKDREYVTFQKKSMVPTSLGMKTTDILAKVFPAVIDSKFTAKMETDLDLIAAGEKEWEQYLIAFDFKFFRPALLKAGIDIDAVEQPRAYAKSDVSCPGCSQPLSQVPYRKAQTFSSKPFFLKCMTCADLVMFWNDKAAKWLQKGESSGVPKTPGKLTTFVCQCCGKPLEEFAYSKEGASKLMLRCSGDCGKDPQKKELSVYFQSKKGGFWSFKLEAEPMTEKLAGSATKPAGRSKATSTKSPGRTTAPKKSKTT</sequence>
<protein>
    <recommendedName>
        <fullName evidence="8">DNA topoisomerase 1</fullName>
        <ecNumber evidence="8">5.6.2.1</ecNumber>
    </recommendedName>
    <alternativeName>
        <fullName evidence="8">DNA topoisomerase I</fullName>
    </alternativeName>
</protein>
<dbReference type="CDD" id="cd00186">
    <property type="entry name" value="TOP1Ac"/>
    <property type="match status" value="1"/>
</dbReference>
<comment type="subunit">
    <text evidence="8">Monomer.</text>
</comment>
<dbReference type="InterPro" id="IPR023405">
    <property type="entry name" value="Topo_IA_core_domain"/>
</dbReference>
<dbReference type="Pfam" id="PF01751">
    <property type="entry name" value="Toprim"/>
    <property type="match status" value="1"/>
</dbReference>
<dbReference type="InterPro" id="IPR028612">
    <property type="entry name" value="Topoisom_1_IA"/>
</dbReference>
<evidence type="ECO:0000256" key="7">
    <source>
        <dbReference type="ARBA" id="ARBA00023235"/>
    </source>
</evidence>
<gene>
    <name evidence="8" type="primary">topA</name>
    <name evidence="12" type="ORF">C7B82_07125</name>
</gene>
<dbReference type="InterPro" id="IPR013826">
    <property type="entry name" value="Topo_IA_cen_sub3"/>
</dbReference>
<evidence type="ECO:0000259" key="11">
    <source>
        <dbReference type="PROSITE" id="PS52039"/>
    </source>
</evidence>
<reference evidence="13" key="1">
    <citation type="submission" date="2018-02" db="EMBL/GenBank/DDBJ databases">
        <authorList>
            <person name="Moore K."/>
            <person name="Momper L."/>
        </authorList>
    </citation>
    <scope>NUCLEOTIDE SEQUENCE [LARGE SCALE GENOMIC DNA]</scope>
    <source>
        <strain evidence="13">ULC18</strain>
    </source>
</reference>
<evidence type="ECO:0000256" key="9">
    <source>
        <dbReference type="SAM" id="MobiDB-lite"/>
    </source>
</evidence>
<evidence type="ECO:0000313" key="13">
    <source>
        <dbReference type="Proteomes" id="UP000239576"/>
    </source>
</evidence>
<accession>A0A2T1EFR8</accession>
<evidence type="ECO:0000259" key="10">
    <source>
        <dbReference type="PROSITE" id="PS50880"/>
    </source>
</evidence>
<dbReference type="Gene3D" id="1.10.290.10">
    <property type="entry name" value="Topoisomerase I, domain 4"/>
    <property type="match status" value="1"/>
</dbReference>
<dbReference type="GO" id="GO:0046872">
    <property type="term" value="F:metal ion binding"/>
    <property type="evidence" value="ECO:0007669"/>
    <property type="project" value="UniProtKB-KW"/>
</dbReference>
<dbReference type="InterPro" id="IPR003602">
    <property type="entry name" value="Topo_IA_DNA-bd_dom"/>
</dbReference>
<dbReference type="SMART" id="SM00436">
    <property type="entry name" value="TOP1Bc"/>
    <property type="match status" value="1"/>
</dbReference>
<name>A0A2T1EFR8_9CYAN</name>
<feature type="domain" description="Toprim" evidence="10">
    <location>
        <begin position="2"/>
        <end position="118"/>
    </location>
</feature>
<keyword evidence="4" id="KW-0460">Magnesium</keyword>
<dbReference type="InterPro" id="IPR006171">
    <property type="entry name" value="TOPRIM_dom"/>
</dbReference>
<organism evidence="12 13">
    <name type="scientific">Stenomitos frigidus ULC18</name>
    <dbReference type="NCBI Taxonomy" id="2107698"/>
    <lineage>
        <taxon>Bacteria</taxon>
        <taxon>Bacillati</taxon>
        <taxon>Cyanobacteriota</taxon>
        <taxon>Cyanophyceae</taxon>
        <taxon>Leptolyngbyales</taxon>
        <taxon>Leptolyngbyaceae</taxon>
        <taxon>Stenomitos</taxon>
    </lineage>
</organism>
<dbReference type="InterPro" id="IPR005733">
    <property type="entry name" value="TopoI_bac-type"/>
</dbReference>
<comment type="function">
    <text evidence="8">Releases the supercoiling and torsional tension of DNA, which is introduced during the DNA replication and transcription, by transiently cleaving and rejoining one strand of the DNA duplex. Introduces a single-strand break via transesterification at a target site in duplex DNA. The scissile phosphodiester is attacked by the catalytic tyrosine of the enzyme, resulting in the formation of a DNA-(5'-phosphotyrosyl)-enzyme intermediate and the expulsion of a 3'-OH DNA strand. The free DNA strand then undergoes passage around the unbroken strand, thus removing DNA supercoils. Finally, in the religation step, the DNA 3'-OH attacks the covalent intermediate to expel the active-site tyrosine and restore the DNA phosphodiester backbone.</text>
</comment>
<feature type="site" description="Interaction with DNA" evidence="8">
    <location>
        <position position="146"/>
    </location>
</feature>